<dbReference type="EMBL" id="GGEC01070203">
    <property type="protein sequence ID" value="MBX50687.1"/>
    <property type="molecule type" value="Transcribed_RNA"/>
</dbReference>
<sequence length="26" mass="2854">MPNTVNPGPISVSFPPRTTMQEPRLS</sequence>
<accession>A0A2P2P7M2</accession>
<dbReference type="AlphaFoldDB" id="A0A2P2P7M2"/>
<proteinExistence type="predicted"/>
<name>A0A2P2P7M2_RHIMU</name>
<organism evidence="2">
    <name type="scientific">Rhizophora mucronata</name>
    <name type="common">Asiatic mangrove</name>
    <dbReference type="NCBI Taxonomy" id="61149"/>
    <lineage>
        <taxon>Eukaryota</taxon>
        <taxon>Viridiplantae</taxon>
        <taxon>Streptophyta</taxon>
        <taxon>Embryophyta</taxon>
        <taxon>Tracheophyta</taxon>
        <taxon>Spermatophyta</taxon>
        <taxon>Magnoliopsida</taxon>
        <taxon>eudicotyledons</taxon>
        <taxon>Gunneridae</taxon>
        <taxon>Pentapetalae</taxon>
        <taxon>rosids</taxon>
        <taxon>fabids</taxon>
        <taxon>Malpighiales</taxon>
        <taxon>Rhizophoraceae</taxon>
        <taxon>Rhizophora</taxon>
    </lineage>
</organism>
<feature type="region of interest" description="Disordered" evidence="1">
    <location>
        <begin position="1"/>
        <end position="26"/>
    </location>
</feature>
<reference evidence="2" key="1">
    <citation type="submission" date="2018-02" db="EMBL/GenBank/DDBJ databases">
        <title>Rhizophora mucronata_Transcriptome.</title>
        <authorList>
            <person name="Meera S.P."/>
            <person name="Sreeshan A."/>
            <person name="Augustine A."/>
        </authorList>
    </citation>
    <scope>NUCLEOTIDE SEQUENCE</scope>
    <source>
        <tissue evidence="2">Leaf</tissue>
    </source>
</reference>
<feature type="compositionally biased region" description="Polar residues" evidence="1">
    <location>
        <begin position="16"/>
        <end position="26"/>
    </location>
</feature>
<evidence type="ECO:0000313" key="2">
    <source>
        <dbReference type="EMBL" id="MBX50687.1"/>
    </source>
</evidence>
<evidence type="ECO:0000256" key="1">
    <source>
        <dbReference type="SAM" id="MobiDB-lite"/>
    </source>
</evidence>
<protein>
    <submittedName>
        <fullName evidence="2">Uncharacterized protein</fullName>
    </submittedName>
</protein>